<sequence length="122" mass="14174">MTAFTSPPTIKNTRQVQLKLTDIDLHNDKPLADIHISNRYPYDLRCLIQQEQDLFKIRMTLRDNNKTIFSQCYAPQSSSFYFKVEIPCEWFGRNVDVLLSSEEERLVGTLKLPSHAEIVAMP</sequence>
<dbReference type="InParanoid" id="D2VYS6"/>
<dbReference type="RefSeq" id="XP_002670752.1">
    <property type="nucleotide sequence ID" value="XM_002670706.1"/>
</dbReference>
<dbReference type="KEGG" id="ngr:NAEGRDRAFT_81740"/>
<keyword evidence="2" id="KW-1185">Reference proteome</keyword>
<protein>
    <submittedName>
        <fullName evidence="1">Predicted protein</fullName>
    </submittedName>
</protein>
<accession>D2VYS6</accession>
<organism evidence="2">
    <name type="scientific">Naegleria gruberi</name>
    <name type="common">Amoeba</name>
    <dbReference type="NCBI Taxonomy" id="5762"/>
    <lineage>
        <taxon>Eukaryota</taxon>
        <taxon>Discoba</taxon>
        <taxon>Heterolobosea</taxon>
        <taxon>Tetramitia</taxon>
        <taxon>Eutetramitia</taxon>
        <taxon>Vahlkampfiidae</taxon>
        <taxon>Naegleria</taxon>
    </lineage>
</organism>
<reference evidence="1 2" key="1">
    <citation type="journal article" date="2010" name="Cell">
        <title>The genome of Naegleria gruberi illuminates early eukaryotic versatility.</title>
        <authorList>
            <person name="Fritz-Laylin L.K."/>
            <person name="Prochnik S.E."/>
            <person name="Ginger M.L."/>
            <person name="Dacks J.B."/>
            <person name="Carpenter M.L."/>
            <person name="Field M.C."/>
            <person name="Kuo A."/>
            <person name="Paredez A."/>
            <person name="Chapman J."/>
            <person name="Pham J."/>
            <person name="Shu S."/>
            <person name="Neupane R."/>
            <person name="Cipriano M."/>
            <person name="Mancuso J."/>
            <person name="Tu H."/>
            <person name="Salamov A."/>
            <person name="Lindquist E."/>
            <person name="Shapiro H."/>
            <person name="Lucas S."/>
            <person name="Grigoriev I.V."/>
            <person name="Cande W.Z."/>
            <person name="Fulton C."/>
            <person name="Rokhsar D.S."/>
            <person name="Dawson S.C."/>
        </authorList>
    </citation>
    <scope>NUCLEOTIDE SEQUENCE [LARGE SCALE GENOMIC DNA]</scope>
    <source>
        <strain evidence="1 2">NEG-M</strain>
    </source>
</reference>
<dbReference type="VEuPathDB" id="AmoebaDB:NAEGRDRAFT_81740"/>
<evidence type="ECO:0000313" key="2">
    <source>
        <dbReference type="Proteomes" id="UP000006671"/>
    </source>
</evidence>
<proteinExistence type="predicted"/>
<dbReference type="EMBL" id="GG738912">
    <property type="protein sequence ID" value="EFC38008.1"/>
    <property type="molecule type" value="Genomic_DNA"/>
</dbReference>
<dbReference type="AlphaFoldDB" id="D2VYS6"/>
<dbReference type="GeneID" id="8857897"/>
<name>D2VYS6_NAEGR</name>
<dbReference type="Proteomes" id="UP000006671">
    <property type="component" value="Unassembled WGS sequence"/>
</dbReference>
<gene>
    <name evidence="1" type="ORF">NAEGRDRAFT_81740</name>
</gene>
<evidence type="ECO:0000313" key="1">
    <source>
        <dbReference type="EMBL" id="EFC38008.1"/>
    </source>
</evidence>